<keyword evidence="4" id="KW-0560">Oxidoreductase</keyword>
<dbReference type="GO" id="GO:0050660">
    <property type="term" value="F:flavin adenine dinucleotide binding"/>
    <property type="evidence" value="ECO:0007669"/>
    <property type="project" value="TreeGrafter"/>
</dbReference>
<evidence type="ECO:0000256" key="1">
    <source>
        <dbReference type="ARBA" id="ARBA00006442"/>
    </source>
</evidence>
<keyword evidence="2" id="KW-0285">Flavoprotein</keyword>
<dbReference type="PANTHER" id="PTHR43735">
    <property type="entry name" value="APOPTOSIS-INDUCING FACTOR 1"/>
    <property type="match status" value="1"/>
</dbReference>
<evidence type="ECO:0000256" key="2">
    <source>
        <dbReference type="ARBA" id="ARBA00022630"/>
    </source>
</evidence>
<dbReference type="GO" id="GO:0005737">
    <property type="term" value="C:cytoplasm"/>
    <property type="evidence" value="ECO:0007669"/>
    <property type="project" value="TreeGrafter"/>
</dbReference>
<dbReference type="SUPFAM" id="SSF51905">
    <property type="entry name" value="FAD/NAD(P)-binding domain"/>
    <property type="match status" value="2"/>
</dbReference>
<dbReference type="InterPro" id="IPR023753">
    <property type="entry name" value="FAD/NAD-binding_dom"/>
</dbReference>
<dbReference type="EMBL" id="CALLCH030000016">
    <property type="protein sequence ID" value="CAI4217271.1"/>
    <property type="molecule type" value="Genomic_DNA"/>
</dbReference>
<feature type="domain" description="FAD/NAD(P)-binding" evidence="5">
    <location>
        <begin position="132"/>
        <end position="225"/>
    </location>
</feature>
<comment type="similarity">
    <text evidence="1">Belongs to the FAD-dependent oxidoreductase family.</text>
</comment>
<dbReference type="PRINTS" id="PR00469">
    <property type="entry name" value="PNDRDTASEII"/>
</dbReference>
<protein>
    <recommendedName>
        <fullName evidence="5">FAD/NAD(P)-binding domain-containing protein</fullName>
    </recommendedName>
</protein>
<keyword evidence="3" id="KW-0274">FAD</keyword>
<dbReference type="Pfam" id="PF07992">
    <property type="entry name" value="Pyr_redox_2"/>
    <property type="match status" value="1"/>
</dbReference>
<dbReference type="GO" id="GO:0004174">
    <property type="term" value="F:electron-transferring-flavoprotein dehydrogenase activity"/>
    <property type="evidence" value="ECO:0007669"/>
    <property type="project" value="TreeGrafter"/>
</dbReference>
<evidence type="ECO:0000313" key="7">
    <source>
        <dbReference type="Proteomes" id="UP000838763"/>
    </source>
</evidence>
<evidence type="ECO:0000256" key="4">
    <source>
        <dbReference type="ARBA" id="ARBA00023002"/>
    </source>
</evidence>
<dbReference type="InterPro" id="IPR036188">
    <property type="entry name" value="FAD/NAD-bd_sf"/>
</dbReference>
<evidence type="ECO:0000259" key="5">
    <source>
        <dbReference type="Pfam" id="PF07992"/>
    </source>
</evidence>
<reference evidence="6" key="1">
    <citation type="submission" date="2022-11" db="EMBL/GenBank/DDBJ databases">
        <authorList>
            <person name="Scott C."/>
            <person name="Bruce N."/>
        </authorList>
    </citation>
    <scope>NUCLEOTIDE SEQUENCE</scope>
</reference>
<name>A0A9P1MD21_9PEZI</name>
<organism evidence="6 7">
    <name type="scientific">Parascedosporium putredinis</name>
    <dbReference type="NCBI Taxonomy" id="1442378"/>
    <lineage>
        <taxon>Eukaryota</taxon>
        <taxon>Fungi</taxon>
        <taxon>Dikarya</taxon>
        <taxon>Ascomycota</taxon>
        <taxon>Pezizomycotina</taxon>
        <taxon>Sordariomycetes</taxon>
        <taxon>Hypocreomycetidae</taxon>
        <taxon>Microascales</taxon>
        <taxon>Microascaceae</taxon>
        <taxon>Parascedosporium</taxon>
    </lineage>
</organism>
<gene>
    <name evidence="6" type="ORF">PPNO1_LOCUS6886</name>
</gene>
<dbReference type="Proteomes" id="UP000838763">
    <property type="component" value="Unassembled WGS sequence"/>
</dbReference>
<dbReference type="PANTHER" id="PTHR43735:SF3">
    <property type="entry name" value="FERROPTOSIS SUPPRESSOR PROTEIN 1"/>
    <property type="match status" value="1"/>
</dbReference>
<evidence type="ECO:0000313" key="6">
    <source>
        <dbReference type="EMBL" id="CAI4217271.1"/>
    </source>
</evidence>
<comment type="caution">
    <text evidence="6">The sequence shown here is derived from an EMBL/GenBank/DDBJ whole genome shotgun (WGS) entry which is preliminary data.</text>
</comment>
<dbReference type="AlphaFoldDB" id="A0A9P1MD21"/>
<evidence type="ECO:0000256" key="3">
    <source>
        <dbReference type="ARBA" id="ARBA00022827"/>
    </source>
</evidence>
<sequence>MPKQVVILGGGPAGVNIAHKILKRSLPTLADLKVILVSPNTHTYWPVGAVRGVIPGEFADDILFHPIQAGFAKYKPDNFEFLEGKATALDVAANSVQVETPPAASRPCPTTSSSSPPAPAPPLVCLKVGAAKTIVVAGGGPAGVETAGEIAAKYGAEKKVTLVVAADALLKGWKPAVGQAAEANLKSLGVTVIKGARATTAFENNGAVGEVALSNGETIATDLFIPSSASLAQDKSLRVSGTKNVWAVGDVGSLETKQQLRIDPQVASLWKNVDAALRDPAAVPSDHKLFSWFASMVKGKTLFTEHSAAYMNGGKA</sequence>
<accession>A0A9P1MD21</accession>
<keyword evidence="7" id="KW-1185">Reference proteome</keyword>
<dbReference type="OrthoDB" id="202203at2759"/>
<proteinExistence type="inferred from homology"/>
<dbReference type="Gene3D" id="3.50.50.100">
    <property type="match status" value="2"/>
</dbReference>
<dbReference type="PRINTS" id="PR00368">
    <property type="entry name" value="FADPNR"/>
</dbReference>